<accession>A0A183JS74</accession>
<organism evidence="3">
    <name type="scientific">Schistosoma curassoni</name>
    <dbReference type="NCBI Taxonomy" id="6186"/>
    <lineage>
        <taxon>Eukaryota</taxon>
        <taxon>Metazoa</taxon>
        <taxon>Spiralia</taxon>
        <taxon>Lophotrochozoa</taxon>
        <taxon>Platyhelminthes</taxon>
        <taxon>Trematoda</taxon>
        <taxon>Digenea</taxon>
        <taxon>Strigeidida</taxon>
        <taxon>Schistosomatoidea</taxon>
        <taxon>Schistosomatidae</taxon>
        <taxon>Schistosoma</taxon>
    </lineage>
</organism>
<dbReference type="EMBL" id="UZAK01009388">
    <property type="protein sequence ID" value="VDO96638.1"/>
    <property type="molecule type" value="Genomic_DNA"/>
</dbReference>
<dbReference type="WBParaSite" id="SCUD_0000556401-mRNA-1">
    <property type="protein sequence ID" value="SCUD_0000556401-mRNA-1"/>
    <property type="gene ID" value="SCUD_0000556401"/>
</dbReference>
<evidence type="ECO:0000313" key="1">
    <source>
        <dbReference type="EMBL" id="VDO96638.1"/>
    </source>
</evidence>
<protein>
    <submittedName>
        <fullName evidence="3">Quinone oxidoreductase</fullName>
    </submittedName>
</protein>
<proteinExistence type="predicted"/>
<name>A0A183JS74_9TREM</name>
<gene>
    <name evidence="1" type="ORF">SCUD_LOCUS5564</name>
</gene>
<reference evidence="1 2" key="2">
    <citation type="submission" date="2018-11" db="EMBL/GenBank/DDBJ databases">
        <authorList>
            <consortium name="Pathogen Informatics"/>
        </authorList>
    </citation>
    <scope>NUCLEOTIDE SEQUENCE [LARGE SCALE GENOMIC DNA]</scope>
    <source>
        <strain evidence="1">Dakar</strain>
        <strain evidence="2">Dakar, Senegal</strain>
    </source>
</reference>
<dbReference type="STRING" id="6186.A0A183JS74"/>
<sequence length="32" mass="3249">MASPSYAVNERGTRQLVDAGLDLNIGSGGLGE</sequence>
<evidence type="ECO:0000313" key="3">
    <source>
        <dbReference type="WBParaSite" id="SCUD_0000556401-mRNA-1"/>
    </source>
</evidence>
<keyword evidence="2" id="KW-1185">Reference proteome</keyword>
<reference evidence="3" key="1">
    <citation type="submission" date="2016-06" db="UniProtKB">
        <authorList>
            <consortium name="WormBaseParasite"/>
        </authorList>
    </citation>
    <scope>IDENTIFICATION</scope>
</reference>
<evidence type="ECO:0000313" key="2">
    <source>
        <dbReference type="Proteomes" id="UP000279833"/>
    </source>
</evidence>
<dbReference type="Proteomes" id="UP000279833">
    <property type="component" value="Unassembled WGS sequence"/>
</dbReference>
<dbReference type="AlphaFoldDB" id="A0A183JS74"/>